<evidence type="ECO:0000313" key="1">
    <source>
        <dbReference type="EMBL" id="PXF39811.1"/>
    </source>
</evidence>
<dbReference type="InterPro" id="IPR008972">
    <property type="entry name" value="Cupredoxin"/>
</dbReference>
<organism evidence="1 2">
    <name type="scientific">Gracilariopsis chorda</name>
    <dbReference type="NCBI Taxonomy" id="448386"/>
    <lineage>
        <taxon>Eukaryota</taxon>
        <taxon>Rhodophyta</taxon>
        <taxon>Florideophyceae</taxon>
        <taxon>Rhodymeniophycidae</taxon>
        <taxon>Gracilariales</taxon>
        <taxon>Gracilariaceae</taxon>
        <taxon>Gracilariopsis</taxon>
    </lineage>
</organism>
<sequence>MVGWVHCFMLRWEKWCESFSERTCDLEPLSTLLFSSATAASDVTRGDKVTYTFRVRRERGPSRSGLSAMTYVYYSSADPTAHTAAGLTGMIAVTKRGGLRRAGRLRKGTSRAYALLLNIFRENDLAMIRRSLRKYALEPGNITTSVLEELSEDEDW</sequence>
<dbReference type="Gene3D" id="2.60.40.420">
    <property type="entry name" value="Cupredoxins - blue copper proteins"/>
    <property type="match status" value="1"/>
</dbReference>
<dbReference type="AlphaFoldDB" id="A0A2V3ICM0"/>
<dbReference type="Proteomes" id="UP000247409">
    <property type="component" value="Unassembled WGS sequence"/>
</dbReference>
<comment type="caution">
    <text evidence="1">The sequence shown here is derived from an EMBL/GenBank/DDBJ whole genome shotgun (WGS) entry which is preliminary data.</text>
</comment>
<accession>A0A2V3ICM0</accession>
<dbReference type="SUPFAM" id="SSF49503">
    <property type="entry name" value="Cupredoxins"/>
    <property type="match status" value="1"/>
</dbReference>
<evidence type="ECO:0000313" key="2">
    <source>
        <dbReference type="Proteomes" id="UP000247409"/>
    </source>
</evidence>
<keyword evidence="2" id="KW-1185">Reference proteome</keyword>
<protein>
    <submittedName>
        <fullName evidence="1">Hephaestin-like protein</fullName>
    </submittedName>
</protein>
<gene>
    <name evidence="1" type="ORF">BWQ96_10481</name>
</gene>
<name>A0A2V3ICM0_9FLOR</name>
<reference evidence="1 2" key="1">
    <citation type="journal article" date="2018" name="Mol. Biol. Evol.">
        <title>Analysis of the draft genome of the red seaweed Gracilariopsis chorda provides insights into genome size evolution in Rhodophyta.</title>
        <authorList>
            <person name="Lee J."/>
            <person name="Yang E.C."/>
            <person name="Graf L."/>
            <person name="Yang J.H."/>
            <person name="Qiu H."/>
            <person name="Zel Zion U."/>
            <person name="Chan C.X."/>
            <person name="Stephens T.G."/>
            <person name="Weber A.P.M."/>
            <person name="Boo G.H."/>
            <person name="Boo S.M."/>
            <person name="Kim K.M."/>
            <person name="Shin Y."/>
            <person name="Jung M."/>
            <person name="Lee S.J."/>
            <person name="Yim H.S."/>
            <person name="Lee J.H."/>
            <person name="Bhattacharya D."/>
            <person name="Yoon H.S."/>
        </authorList>
    </citation>
    <scope>NUCLEOTIDE SEQUENCE [LARGE SCALE GENOMIC DNA]</scope>
    <source>
        <strain evidence="1 2">SKKU-2015</strain>
        <tissue evidence="1">Whole body</tissue>
    </source>
</reference>
<dbReference type="EMBL" id="NBIV01000430">
    <property type="protein sequence ID" value="PXF39811.1"/>
    <property type="molecule type" value="Genomic_DNA"/>
</dbReference>
<dbReference type="STRING" id="448386.A0A2V3ICM0"/>
<proteinExistence type="predicted"/>